<keyword evidence="3" id="KW-1185">Reference proteome</keyword>
<name>A0ABR2QH01_9ROSI</name>
<evidence type="ECO:0000313" key="3">
    <source>
        <dbReference type="Proteomes" id="UP001396334"/>
    </source>
</evidence>
<dbReference type="Proteomes" id="UP001396334">
    <property type="component" value="Unassembled WGS sequence"/>
</dbReference>
<reference evidence="2 3" key="1">
    <citation type="journal article" date="2024" name="G3 (Bethesda)">
        <title>Genome assembly of Hibiscus sabdariffa L. provides insights into metabolisms of medicinal natural products.</title>
        <authorList>
            <person name="Kim T."/>
        </authorList>
    </citation>
    <scope>NUCLEOTIDE SEQUENCE [LARGE SCALE GENOMIC DNA]</scope>
    <source>
        <strain evidence="2">TK-2024</strain>
        <tissue evidence="2">Old leaves</tissue>
    </source>
</reference>
<sequence>MGDRTDCRFPHFFVSNDGFDSWWSESRSRLQLGRRLDLPSWLESSDWYKVKVLIKDGLYSSRSCHNDGFVELLGWEKWQFLQGLSFHGLGFIMHGGVRRKSERVWKVTGNGRKNEKTRLLKGKAEGEVAEDSRLRERVHAMGQIWDLDARRRVGKEMRWILCFGSGNMSWGRRRRWWYTADMGAGCMEKMITCDRSAKGQKTCENILESNWSTWRIEKPMGPTVAAGGTFSEPNHSLRVSGPAMWSTRRCLAMQIPKEIRSGHDSPINGVKKVNRFQFYVGVGAQETKVLKEKDRHCGAQLPEGERRIRRPGTLILHGMHGINYVKRKLAANGHSRKEKVEGSECGVQHNAFSTVDGERDKIGWLRVFRIYISWKWKEKSFKTPEQNKGFRDNPCCFSPKTSLQESMADEVVGMLENLKFTEDELVDVSNVGEEMMEEVDGAGKWVVGPFQFGEWLKVDMNKGRMNVRRKPGIVYASRAQGKQDKEETREHTIESLE</sequence>
<gene>
    <name evidence="2" type="ORF">V6N11_082094</name>
</gene>
<feature type="region of interest" description="Disordered" evidence="1">
    <location>
        <begin position="476"/>
        <end position="497"/>
    </location>
</feature>
<protein>
    <submittedName>
        <fullName evidence="2">Uncharacterized protein</fullName>
    </submittedName>
</protein>
<comment type="caution">
    <text evidence="2">The sequence shown here is derived from an EMBL/GenBank/DDBJ whole genome shotgun (WGS) entry which is preliminary data.</text>
</comment>
<organism evidence="2 3">
    <name type="scientific">Hibiscus sabdariffa</name>
    <name type="common">roselle</name>
    <dbReference type="NCBI Taxonomy" id="183260"/>
    <lineage>
        <taxon>Eukaryota</taxon>
        <taxon>Viridiplantae</taxon>
        <taxon>Streptophyta</taxon>
        <taxon>Embryophyta</taxon>
        <taxon>Tracheophyta</taxon>
        <taxon>Spermatophyta</taxon>
        <taxon>Magnoliopsida</taxon>
        <taxon>eudicotyledons</taxon>
        <taxon>Gunneridae</taxon>
        <taxon>Pentapetalae</taxon>
        <taxon>rosids</taxon>
        <taxon>malvids</taxon>
        <taxon>Malvales</taxon>
        <taxon>Malvaceae</taxon>
        <taxon>Malvoideae</taxon>
        <taxon>Hibiscus</taxon>
    </lineage>
</organism>
<accession>A0ABR2QH01</accession>
<dbReference type="EMBL" id="JBBPBN010000038">
    <property type="protein sequence ID" value="KAK8999956.1"/>
    <property type="molecule type" value="Genomic_DNA"/>
</dbReference>
<evidence type="ECO:0000313" key="2">
    <source>
        <dbReference type="EMBL" id="KAK8999956.1"/>
    </source>
</evidence>
<evidence type="ECO:0000256" key="1">
    <source>
        <dbReference type="SAM" id="MobiDB-lite"/>
    </source>
</evidence>
<feature type="compositionally biased region" description="Basic and acidic residues" evidence="1">
    <location>
        <begin position="481"/>
        <end position="497"/>
    </location>
</feature>
<proteinExistence type="predicted"/>